<dbReference type="Proteomes" id="UP000199337">
    <property type="component" value="Unassembled WGS sequence"/>
</dbReference>
<evidence type="ECO:0000259" key="12">
    <source>
        <dbReference type="PROSITE" id="PS50113"/>
    </source>
</evidence>
<evidence type="ECO:0000256" key="1">
    <source>
        <dbReference type="ARBA" id="ARBA00000085"/>
    </source>
</evidence>
<evidence type="ECO:0000256" key="2">
    <source>
        <dbReference type="ARBA" id="ARBA00012438"/>
    </source>
</evidence>
<dbReference type="EMBL" id="FOOX01000002">
    <property type="protein sequence ID" value="SFG09088.1"/>
    <property type="molecule type" value="Genomic_DNA"/>
</dbReference>
<dbReference type="PANTHER" id="PTHR43065:SF46">
    <property type="entry name" value="C4-DICARBOXYLATE TRANSPORT SENSOR PROTEIN DCTB"/>
    <property type="match status" value="1"/>
</dbReference>
<evidence type="ECO:0000256" key="8">
    <source>
        <dbReference type="ARBA" id="ARBA00023012"/>
    </source>
</evidence>
<dbReference type="PRINTS" id="PR00344">
    <property type="entry name" value="BCTRLSENSOR"/>
</dbReference>
<dbReference type="Gene3D" id="3.30.565.10">
    <property type="entry name" value="Histidine kinase-like ATPase, C-terminal domain"/>
    <property type="match status" value="1"/>
</dbReference>
<feature type="domain" description="Histidine kinase" evidence="11">
    <location>
        <begin position="200"/>
        <end position="404"/>
    </location>
</feature>
<dbReference type="STRING" id="341036.SAMN05660649_00638"/>
<dbReference type="SUPFAM" id="SSF47384">
    <property type="entry name" value="Homodimeric domain of signal transducing histidine kinase"/>
    <property type="match status" value="1"/>
</dbReference>
<evidence type="ECO:0000256" key="6">
    <source>
        <dbReference type="ARBA" id="ARBA00022777"/>
    </source>
</evidence>
<feature type="region of interest" description="Disordered" evidence="10">
    <location>
        <begin position="1"/>
        <end position="30"/>
    </location>
</feature>
<dbReference type="CDD" id="cd00082">
    <property type="entry name" value="HisKA"/>
    <property type="match status" value="1"/>
</dbReference>
<dbReference type="GO" id="GO:0005524">
    <property type="term" value="F:ATP binding"/>
    <property type="evidence" value="ECO:0007669"/>
    <property type="project" value="UniProtKB-KW"/>
</dbReference>
<comment type="catalytic activity">
    <reaction evidence="1">
        <text>ATP + protein L-histidine = ADP + protein N-phospho-L-histidine.</text>
        <dbReference type="EC" id="2.7.13.3"/>
    </reaction>
</comment>
<evidence type="ECO:0000256" key="7">
    <source>
        <dbReference type="ARBA" id="ARBA00022840"/>
    </source>
</evidence>
<evidence type="ECO:0000256" key="9">
    <source>
        <dbReference type="SAM" id="Coils"/>
    </source>
</evidence>
<dbReference type="PROSITE" id="PS50109">
    <property type="entry name" value="HIS_KIN"/>
    <property type="match status" value="1"/>
</dbReference>
<dbReference type="SMART" id="SM00387">
    <property type="entry name" value="HATPase_c"/>
    <property type="match status" value="1"/>
</dbReference>
<dbReference type="GO" id="GO:0000155">
    <property type="term" value="F:phosphorelay sensor kinase activity"/>
    <property type="evidence" value="ECO:0007669"/>
    <property type="project" value="InterPro"/>
</dbReference>
<dbReference type="Gene3D" id="1.10.287.130">
    <property type="match status" value="1"/>
</dbReference>
<feature type="domain" description="PAC" evidence="12">
    <location>
        <begin position="135"/>
        <end position="187"/>
    </location>
</feature>
<reference evidence="14" key="1">
    <citation type="submission" date="2016-10" db="EMBL/GenBank/DDBJ databases">
        <authorList>
            <person name="Varghese N."/>
            <person name="Submissions S."/>
        </authorList>
    </citation>
    <scope>NUCLEOTIDE SEQUENCE [LARGE SCALE GENOMIC DNA]</scope>
    <source>
        <strain evidence="14">DSM 17038</strain>
    </source>
</reference>
<evidence type="ECO:0000259" key="11">
    <source>
        <dbReference type="PROSITE" id="PS50109"/>
    </source>
</evidence>
<keyword evidence="4" id="KW-0808">Transferase</keyword>
<dbReference type="InterPro" id="IPR003661">
    <property type="entry name" value="HisK_dim/P_dom"/>
</dbReference>
<dbReference type="CDD" id="cd00130">
    <property type="entry name" value="PAS"/>
    <property type="match status" value="1"/>
</dbReference>
<dbReference type="Pfam" id="PF00512">
    <property type="entry name" value="HisKA"/>
    <property type="match status" value="1"/>
</dbReference>
<protein>
    <recommendedName>
        <fullName evidence="2">histidine kinase</fullName>
        <ecNumber evidence="2">2.7.13.3</ecNumber>
    </recommendedName>
</protein>
<evidence type="ECO:0000256" key="3">
    <source>
        <dbReference type="ARBA" id="ARBA00022553"/>
    </source>
</evidence>
<keyword evidence="5" id="KW-0547">Nucleotide-binding</keyword>
<dbReference type="Pfam" id="PF02518">
    <property type="entry name" value="HATPase_c"/>
    <property type="match status" value="1"/>
</dbReference>
<dbReference type="InterPro" id="IPR013767">
    <property type="entry name" value="PAS_fold"/>
</dbReference>
<evidence type="ECO:0000313" key="13">
    <source>
        <dbReference type="EMBL" id="SFG09088.1"/>
    </source>
</evidence>
<feature type="coiled-coil region" evidence="9">
    <location>
        <begin position="42"/>
        <end position="69"/>
    </location>
</feature>
<dbReference type="InterPro" id="IPR036890">
    <property type="entry name" value="HATPase_C_sf"/>
</dbReference>
<dbReference type="AlphaFoldDB" id="A0A1I2NZD8"/>
<dbReference type="Gene3D" id="3.30.450.20">
    <property type="entry name" value="PAS domain"/>
    <property type="match status" value="1"/>
</dbReference>
<dbReference type="InterPro" id="IPR000014">
    <property type="entry name" value="PAS"/>
</dbReference>
<gene>
    <name evidence="13" type="ORF">SAMN05660649_00638</name>
</gene>
<keyword evidence="6" id="KW-0418">Kinase</keyword>
<dbReference type="SMART" id="SM00388">
    <property type="entry name" value="HisKA"/>
    <property type="match status" value="1"/>
</dbReference>
<dbReference type="NCBIfam" id="TIGR00229">
    <property type="entry name" value="sensory_box"/>
    <property type="match status" value="1"/>
</dbReference>
<dbReference type="InterPro" id="IPR004358">
    <property type="entry name" value="Sig_transdc_His_kin-like_C"/>
</dbReference>
<dbReference type="SMART" id="SM00091">
    <property type="entry name" value="PAS"/>
    <property type="match status" value="1"/>
</dbReference>
<dbReference type="PANTHER" id="PTHR43065">
    <property type="entry name" value="SENSOR HISTIDINE KINASE"/>
    <property type="match status" value="1"/>
</dbReference>
<keyword evidence="8" id="KW-0902">Two-component regulatory system</keyword>
<keyword evidence="9" id="KW-0175">Coiled coil</keyword>
<keyword evidence="7" id="KW-0067">ATP-binding</keyword>
<evidence type="ECO:0000256" key="10">
    <source>
        <dbReference type="SAM" id="MobiDB-lite"/>
    </source>
</evidence>
<dbReference type="InterPro" id="IPR035965">
    <property type="entry name" value="PAS-like_dom_sf"/>
</dbReference>
<name>A0A1I2NZD8_9FIRM</name>
<evidence type="ECO:0000256" key="5">
    <source>
        <dbReference type="ARBA" id="ARBA00022741"/>
    </source>
</evidence>
<dbReference type="InterPro" id="IPR000700">
    <property type="entry name" value="PAS-assoc_C"/>
</dbReference>
<organism evidence="13 14">
    <name type="scientific">Desulfotruncus arcticus DSM 17038</name>
    <dbReference type="NCBI Taxonomy" id="1121424"/>
    <lineage>
        <taxon>Bacteria</taxon>
        <taxon>Bacillati</taxon>
        <taxon>Bacillota</taxon>
        <taxon>Clostridia</taxon>
        <taxon>Eubacteriales</taxon>
        <taxon>Desulfallaceae</taxon>
        <taxon>Desulfotruncus</taxon>
    </lineage>
</organism>
<dbReference type="Pfam" id="PF00989">
    <property type="entry name" value="PAS"/>
    <property type="match status" value="1"/>
</dbReference>
<sequence>MVAMFEKCANKGPMKSSKPQQSIKGSDEDKIQHLQDELDTKQLDLEAKCQTLRETLEELEDSRNRYAALYDFAPVGYVTIDRKGCIKEINLTGASLIGLERFQLIGIPMYVFVVQSDLRLFLNHLRRCRRTNDKVFTELSLASKSGTPVQVQLLSVPHHSAGEHNILYKTVITDITERKQYERELARLDRLNLIGEMAAGIGHEVRNPLTTVRGFLQLYKDKEAFTQYKHSFDLMIDELDRANSIITEFLSLAKTKTLVMETQNINTILGKMFDLIQADAIVSEKYINMELGNIPDLPLNEREIRQLLLNFIRNGLEAMSSGGNLTIRTFTDGNEVVLSVQDQGHEIESNVLDKIGTPFFTTKDNGTGLGLAVCYSIAARHNAVINIETGLMGTTFSVRFKVSKEQS</sequence>
<evidence type="ECO:0000256" key="4">
    <source>
        <dbReference type="ARBA" id="ARBA00022679"/>
    </source>
</evidence>
<dbReference type="InterPro" id="IPR036097">
    <property type="entry name" value="HisK_dim/P_sf"/>
</dbReference>
<keyword evidence="3" id="KW-0597">Phosphoprotein</keyword>
<dbReference type="EC" id="2.7.13.3" evidence="2"/>
<dbReference type="SUPFAM" id="SSF55785">
    <property type="entry name" value="PYP-like sensor domain (PAS domain)"/>
    <property type="match status" value="1"/>
</dbReference>
<proteinExistence type="predicted"/>
<dbReference type="GO" id="GO:0006355">
    <property type="term" value="P:regulation of DNA-templated transcription"/>
    <property type="evidence" value="ECO:0007669"/>
    <property type="project" value="InterPro"/>
</dbReference>
<dbReference type="InterPro" id="IPR003594">
    <property type="entry name" value="HATPase_dom"/>
</dbReference>
<dbReference type="PROSITE" id="PS50113">
    <property type="entry name" value="PAC"/>
    <property type="match status" value="1"/>
</dbReference>
<dbReference type="SUPFAM" id="SSF55874">
    <property type="entry name" value="ATPase domain of HSP90 chaperone/DNA topoisomerase II/histidine kinase"/>
    <property type="match status" value="1"/>
</dbReference>
<dbReference type="InterPro" id="IPR005467">
    <property type="entry name" value="His_kinase_dom"/>
</dbReference>
<evidence type="ECO:0000313" key="14">
    <source>
        <dbReference type="Proteomes" id="UP000199337"/>
    </source>
</evidence>
<keyword evidence="14" id="KW-1185">Reference proteome</keyword>
<accession>A0A1I2NZD8</accession>